<reference evidence="2" key="1">
    <citation type="journal article" date="2023" name="Front. Plant Sci.">
        <title>Chromosomal-level genome assembly of Melastoma candidum provides insights into trichome evolution.</title>
        <authorList>
            <person name="Zhong Y."/>
            <person name="Wu W."/>
            <person name="Sun C."/>
            <person name="Zou P."/>
            <person name="Liu Y."/>
            <person name="Dai S."/>
            <person name="Zhou R."/>
        </authorList>
    </citation>
    <scope>NUCLEOTIDE SEQUENCE [LARGE SCALE GENOMIC DNA]</scope>
</reference>
<accession>A0ACB9QL18</accession>
<sequence length="411" mass="45235">MLCPDDIHYVTSEYARHDHPGQMAFPNIKPIRTAVSVAAVLFLLGLALGGEQSVPCYFIFGDSLADCGNNNDLNTTSKANYPPYGVDFPQGPTGRFTNGRTAFDLIAELLGFEVYMKPFTTAKGVEILLGVNYASGGAGILDETGMQSGEVIPLNQQLRNHNVTVKRIAEMLRDEELASAYLGKCMYSVGMGNNDYINNYFMPDYYNSSKLYTPLQFAELLILEYSRQLKTLYQLGARKVAVFAVGLVGCVPEELYRFDDETTVCVSLMDTAAALFNDRLTPLVEELNANYTDATFTYINTEAGVVTMPATTIISSEAFIANMTCCKVRLDEGLCYPDSAPCTNRTEYTFFDGFHPTEEANIETANVAYYTNSSEIAYPYNISYLAVLDSDAAKNHVISPIVEDGEKYAAA</sequence>
<proteinExistence type="predicted"/>
<comment type="caution">
    <text evidence="1">The sequence shown here is derived from an EMBL/GenBank/DDBJ whole genome shotgun (WGS) entry which is preliminary data.</text>
</comment>
<name>A0ACB9QL18_9MYRT</name>
<evidence type="ECO:0000313" key="2">
    <source>
        <dbReference type="Proteomes" id="UP001057402"/>
    </source>
</evidence>
<dbReference type="EMBL" id="CM042885">
    <property type="protein sequence ID" value="KAI4367210.1"/>
    <property type="molecule type" value="Genomic_DNA"/>
</dbReference>
<keyword evidence="2" id="KW-1185">Reference proteome</keyword>
<gene>
    <name evidence="1" type="ORF">MLD38_022973</name>
</gene>
<evidence type="ECO:0000313" key="1">
    <source>
        <dbReference type="EMBL" id="KAI4367210.1"/>
    </source>
</evidence>
<organism evidence="1 2">
    <name type="scientific">Melastoma candidum</name>
    <dbReference type="NCBI Taxonomy" id="119954"/>
    <lineage>
        <taxon>Eukaryota</taxon>
        <taxon>Viridiplantae</taxon>
        <taxon>Streptophyta</taxon>
        <taxon>Embryophyta</taxon>
        <taxon>Tracheophyta</taxon>
        <taxon>Spermatophyta</taxon>
        <taxon>Magnoliopsida</taxon>
        <taxon>eudicotyledons</taxon>
        <taxon>Gunneridae</taxon>
        <taxon>Pentapetalae</taxon>
        <taxon>rosids</taxon>
        <taxon>malvids</taxon>
        <taxon>Myrtales</taxon>
        <taxon>Melastomataceae</taxon>
        <taxon>Melastomatoideae</taxon>
        <taxon>Melastomateae</taxon>
        <taxon>Melastoma</taxon>
    </lineage>
</organism>
<dbReference type="Proteomes" id="UP001057402">
    <property type="component" value="Chromosome 6"/>
</dbReference>
<protein>
    <submittedName>
        <fullName evidence="1">Uncharacterized protein</fullName>
    </submittedName>
</protein>